<dbReference type="OrthoDB" id="6132182at2759"/>
<dbReference type="Proteomes" id="UP001056012">
    <property type="component" value="Chromosome 4"/>
</dbReference>
<gene>
    <name evidence="9" type="ORF">yc1106_06278</name>
</gene>
<dbReference type="PRINTS" id="PR00420">
    <property type="entry name" value="RNGMNOXGNASE"/>
</dbReference>
<keyword evidence="7" id="KW-0503">Monooxygenase</keyword>
<comment type="cofactor">
    <cofactor evidence="1">
        <name>FAD</name>
        <dbReference type="ChEBI" id="CHEBI:57692"/>
    </cofactor>
</comment>
<accession>A0A9Q8ZAH4</accession>
<dbReference type="PANTHER" id="PTHR47178">
    <property type="entry name" value="MONOOXYGENASE, FAD-BINDING"/>
    <property type="match status" value="1"/>
</dbReference>
<sequence length="383" mass="42070">MTPSISIIGAGIAGLTLGRSLLRRGIPAVLYEKGASKPRFNYGITLHATAYRPLLSLLDIDEDAFKRRVAVDAESDGTGKIGSSVDLPNHSGMYDTKSSFRANRNKLEQLLREGLDIRWEHTPQSVEPSSNGTQLKFQNGELGTANIIVAADGVHSSIRKILLPSAQLNVLPYIAFNGKRRIDRNTFNTFYAPAMRDANVVEERHGDAVLHVSINDTKEQEISLSWIYSRPVRSESDRLHQPNRPKEDATKIPEELFQEVGALGSLQPPFSDVFDPEKMRGDRVLHWLMRSMLVSLPELQSVAVDTGLCFLGEAAHAEPIVGGNGANAAILDAVSLAEKIADGDEASVEKWYEEVYPQWKKGVEEAQRGIGNIHRVKAGAGNL</sequence>
<name>A0A9Q8ZAH4_CURCL</name>
<dbReference type="SUPFAM" id="SSF51905">
    <property type="entry name" value="FAD/NAD(P)-binding domain"/>
    <property type="match status" value="1"/>
</dbReference>
<evidence type="ECO:0000256" key="2">
    <source>
        <dbReference type="ARBA" id="ARBA00005179"/>
    </source>
</evidence>
<evidence type="ECO:0000313" key="10">
    <source>
        <dbReference type="Proteomes" id="UP001056012"/>
    </source>
</evidence>
<dbReference type="Pfam" id="PF01494">
    <property type="entry name" value="FAD_binding_3"/>
    <property type="match status" value="1"/>
</dbReference>
<comment type="pathway">
    <text evidence="2">Secondary metabolite biosynthesis.</text>
</comment>
<dbReference type="InterPro" id="IPR002938">
    <property type="entry name" value="FAD-bd"/>
</dbReference>
<keyword evidence="10" id="KW-1185">Reference proteome</keyword>
<dbReference type="InterPro" id="IPR036188">
    <property type="entry name" value="FAD/NAD-bd_sf"/>
</dbReference>
<evidence type="ECO:0000256" key="5">
    <source>
        <dbReference type="ARBA" id="ARBA00022827"/>
    </source>
</evidence>
<dbReference type="EMBL" id="CP089277">
    <property type="protein sequence ID" value="USP79004.1"/>
    <property type="molecule type" value="Genomic_DNA"/>
</dbReference>
<keyword evidence="4" id="KW-0285">Flavoprotein</keyword>
<dbReference type="GO" id="GO:0004497">
    <property type="term" value="F:monooxygenase activity"/>
    <property type="evidence" value="ECO:0007669"/>
    <property type="project" value="UniProtKB-KW"/>
</dbReference>
<evidence type="ECO:0000259" key="8">
    <source>
        <dbReference type="Pfam" id="PF01494"/>
    </source>
</evidence>
<reference evidence="9" key="1">
    <citation type="submission" date="2021-12" db="EMBL/GenBank/DDBJ databases">
        <title>Curvularia clavata genome.</title>
        <authorList>
            <person name="Cao Y."/>
        </authorList>
    </citation>
    <scope>NUCLEOTIDE SEQUENCE</scope>
    <source>
        <strain evidence="9">Yc1106</strain>
    </source>
</reference>
<organism evidence="9 10">
    <name type="scientific">Curvularia clavata</name>
    <dbReference type="NCBI Taxonomy" id="95742"/>
    <lineage>
        <taxon>Eukaryota</taxon>
        <taxon>Fungi</taxon>
        <taxon>Dikarya</taxon>
        <taxon>Ascomycota</taxon>
        <taxon>Pezizomycotina</taxon>
        <taxon>Dothideomycetes</taxon>
        <taxon>Pleosporomycetidae</taxon>
        <taxon>Pleosporales</taxon>
        <taxon>Pleosporineae</taxon>
        <taxon>Pleosporaceae</taxon>
        <taxon>Curvularia</taxon>
    </lineage>
</organism>
<evidence type="ECO:0000256" key="6">
    <source>
        <dbReference type="ARBA" id="ARBA00023002"/>
    </source>
</evidence>
<evidence type="ECO:0000256" key="7">
    <source>
        <dbReference type="ARBA" id="ARBA00023033"/>
    </source>
</evidence>
<feature type="domain" description="FAD-binding" evidence="8">
    <location>
        <begin position="5"/>
        <end position="341"/>
    </location>
</feature>
<keyword evidence="6" id="KW-0560">Oxidoreductase</keyword>
<evidence type="ECO:0000256" key="3">
    <source>
        <dbReference type="ARBA" id="ARBA00007992"/>
    </source>
</evidence>
<dbReference type="VEuPathDB" id="FungiDB:yc1106_06278"/>
<keyword evidence="5" id="KW-0274">FAD</keyword>
<protein>
    <recommendedName>
        <fullName evidence="8">FAD-binding domain-containing protein</fullName>
    </recommendedName>
</protein>
<dbReference type="PANTHER" id="PTHR47178:SF4">
    <property type="entry name" value="FAD-DEPENDENT MONOOXYGENASE APTC"/>
    <property type="match status" value="1"/>
</dbReference>
<dbReference type="AlphaFoldDB" id="A0A9Q8ZAH4"/>
<dbReference type="GO" id="GO:0071949">
    <property type="term" value="F:FAD binding"/>
    <property type="evidence" value="ECO:0007669"/>
    <property type="project" value="InterPro"/>
</dbReference>
<evidence type="ECO:0000256" key="4">
    <source>
        <dbReference type="ARBA" id="ARBA00022630"/>
    </source>
</evidence>
<evidence type="ECO:0000256" key="1">
    <source>
        <dbReference type="ARBA" id="ARBA00001974"/>
    </source>
</evidence>
<comment type="similarity">
    <text evidence="3">Belongs to the paxM FAD-dependent monooxygenase family.</text>
</comment>
<proteinExistence type="inferred from homology"/>
<dbReference type="Gene3D" id="3.50.50.60">
    <property type="entry name" value="FAD/NAD(P)-binding domain"/>
    <property type="match status" value="1"/>
</dbReference>
<evidence type="ECO:0000313" key="9">
    <source>
        <dbReference type="EMBL" id="USP79004.1"/>
    </source>
</evidence>